<dbReference type="AlphaFoldDB" id="A0A2S6I296"/>
<proteinExistence type="inferred from homology"/>
<evidence type="ECO:0000256" key="3">
    <source>
        <dbReference type="ARBA" id="ARBA00013273"/>
    </source>
</evidence>
<keyword evidence="10" id="KW-0408">Iron</keyword>
<evidence type="ECO:0000313" key="19">
    <source>
        <dbReference type="Proteomes" id="UP000237662"/>
    </source>
</evidence>
<dbReference type="EC" id="2.8.4.5" evidence="3"/>
<keyword evidence="9" id="KW-0479">Metal-binding</keyword>
<dbReference type="RefSeq" id="WP_104419778.1">
    <property type="nucleotide sequence ID" value="NZ_PTJC01000006.1"/>
</dbReference>
<gene>
    <name evidence="18" type="ORF">CLV84_2162</name>
</gene>
<dbReference type="GO" id="GO:0035598">
    <property type="term" value="F:tRNA (N(6)-L-threonylcarbamoyladenosine(37)-C(2))-methylthiotransferase activity"/>
    <property type="evidence" value="ECO:0007669"/>
    <property type="project" value="UniProtKB-EC"/>
</dbReference>
<dbReference type="Gene3D" id="3.80.30.20">
    <property type="entry name" value="tm_1862 like domain"/>
    <property type="match status" value="1"/>
</dbReference>
<evidence type="ECO:0000256" key="12">
    <source>
        <dbReference type="ARBA" id="ARBA00031213"/>
    </source>
</evidence>
<keyword evidence="8" id="KW-0819">tRNA processing</keyword>
<dbReference type="InterPro" id="IPR006638">
    <property type="entry name" value="Elp3/MiaA/NifB-like_rSAM"/>
</dbReference>
<dbReference type="SFLD" id="SFLDG01082">
    <property type="entry name" value="B12-binding_domain_containing"/>
    <property type="match status" value="1"/>
</dbReference>
<dbReference type="PROSITE" id="PS51449">
    <property type="entry name" value="MTTASE_N"/>
    <property type="match status" value="1"/>
</dbReference>
<dbReference type="GO" id="GO:0046872">
    <property type="term" value="F:metal ion binding"/>
    <property type="evidence" value="ECO:0007669"/>
    <property type="project" value="UniProtKB-KW"/>
</dbReference>
<dbReference type="InterPro" id="IPR005839">
    <property type="entry name" value="Methylthiotransferase"/>
</dbReference>
<dbReference type="InterPro" id="IPR020612">
    <property type="entry name" value="Methylthiotransferase_CS"/>
</dbReference>
<dbReference type="PANTHER" id="PTHR43020">
    <property type="entry name" value="CDK5 REGULATORY SUBUNIT-ASSOCIATED PROTEIN 1"/>
    <property type="match status" value="1"/>
</dbReference>
<evidence type="ECO:0000256" key="2">
    <source>
        <dbReference type="ARBA" id="ARBA00002399"/>
    </source>
</evidence>
<dbReference type="SUPFAM" id="SSF102114">
    <property type="entry name" value="Radical SAM enzymes"/>
    <property type="match status" value="1"/>
</dbReference>
<evidence type="ECO:0000313" key="18">
    <source>
        <dbReference type="EMBL" id="PPK85270.1"/>
    </source>
</evidence>
<comment type="cofactor">
    <cofactor evidence="1">
        <name>[4Fe-4S] cluster</name>
        <dbReference type="ChEBI" id="CHEBI:49883"/>
    </cofactor>
</comment>
<dbReference type="InterPro" id="IPR013848">
    <property type="entry name" value="Methylthiotransferase_N"/>
</dbReference>
<evidence type="ECO:0000256" key="7">
    <source>
        <dbReference type="ARBA" id="ARBA00022691"/>
    </source>
</evidence>
<keyword evidence="7" id="KW-0949">S-adenosyl-L-methionine</keyword>
<reference evidence="18 19" key="1">
    <citation type="submission" date="2018-02" db="EMBL/GenBank/DDBJ databases">
        <title>Genomic Encyclopedia of Archaeal and Bacterial Type Strains, Phase II (KMG-II): from individual species to whole genera.</title>
        <authorList>
            <person name="Goeker M."/>
        </authorList>
    </citation>
    <scope>NUCLEOTIDE SEQUENCE [LARGE SCALE GENOMIC DNA]</scope>
    <source>
        <strain evidence="18 19">DSM 29526</strain>
    </source>
</reference>
<feature type="domain" description="MTTase N-terminal" evidence="16">
    <location>
        <begin position="5"/>
        <end position="117"/>
    </location>
</feature>
<evidence type="ECO:0000256" key="5">
    <source>
        <dbReference type="ARBA" id="ARBA00022490"/>
    </source>
</evidence>
<dbReference type="InterPro" id="IPR023404">
    <property type="entry name" value="rSAM_horseshoe"/>
</dbReference>
<sequence length="455" mass="50613">MSTIGTVSFYTLGCKLNYSETSAIGRQFEAAGYREIPFSDGADVVVVNTCSVTEFADRKCRNVVRKALGANAGAKIVVVGCYAQLKPQDIANIEGVDLVLGAAEKFRILDFIDGIGGGSGKGLVRAGEVKEADTFVSSFSFGDRTRSFLKVQDGCSYSCTFCTIPLARGASRSSTVDQIVRDAEAIAARGVKEIVLTGVNIGDFGNGTQVIEGKRPRKEALFVDLARALDRVDGINRFRISSIEPNLCTDEVIDFVANSERFAPHFHMPLQSGNNKQLARMRRRYRRELYAERVAHIRWVMPHACIGVDLIVGFPGETEADFLETYRFVQELDVTYFHVFTYSERANTPAADMDGIVPLPERRRRNKMLNILSEKKRRAFYERHRGAVRPVLLEQGKEDGVLYGFTDNYIKVEFPADDSWVNHMVELELDPNGNIRGKGNAMTIEARVLEASYPD</sequence>
<evidence type="ECO:0000259" key="16">
    <source>
        <dbReference type="PROSITE" id="PS51449"/>
    </source>
</evidence>
<dbReference type="SMART" id="SM00729">
    <property type="entry name" value="Elp3"/>
    <property type="match status" value="1"/>
</dbReference>
<comment type="catalytic activity">
    <reaction evidence="13">
        <text>N(6)-L-threonylcarbamoyladenosine(37) in tRNA + (sulfur carrier)-SH + AH2 + 2 S-adenosyl-L-methionine = 2-methylsulfanyl-N(6)-L-threonylcarbamoyladenosine(37) in tRNA + (sulfur carrier)-H + 5'-deoxyadenosine + L-methionine + A + S-adenosyl-L-homocysteine + 2 H(+)</text>
        <dbReference type="Rhea" id="RHEA:37075"/>
        <dbReference type="Rhea" id="RHEA-COMP:10163"/>
        <dbReference type="Rhea" id="RHEA-COMP:11092"/>
        <dbReference type="Rhea" id="RHEA-COMP:14737"/>
        <dbReference type="Rhea" id="RHEA-COMP:14739"/>
        <dbReference type="ChEBI" id="CHEBI:13193"/>
        <dbReference type="ChEBI" id="CHEBI:15378"/>
        <dbReference type="ChEBI" id="CHEBI:17319"/>
        <dbReference type="ChEBI" id="CHEBI:17499"/>
        <dbReference type="ChEBI" id="CHEBI:29917"/>
        <dbReference type="ChEBI" id="CHEBI:57844"/>
        <dbReference type="ChEBI" id="CHEBI:57856"/>
        <dbReference type="ChEBI" id="CHEBI:59789"/>
        <dbReference type="ChEBI" id="CHEBI:64428"/>
        <dbReference type="ChEBI" id="CHEBI:74418"/>
        <dbReference type="ChEBI" id="CHEBI:74420"/>
        <dbReference type="EC" id="2.8.4.5"/>
    </reaction>
</comment>
<dbReference type="EMBL" id="PTJC01000006">
    <property type="protein sequence ID" value="PPK85270.1"/>
    <property type="molecule type" value="Genomic_DNA"/>
</dbReference>
<dbReference type="OrthoDB" id="9805215at2"/>
<dbReference type="Pfam" id="PF00919">
    <property type="entry name" value="UPF0004"/>
    <property type="match status" value="1"/>
</dbReference>
<dbReference type="SFLD" id="SFLDG01061">
    <property type="entry name" value="methylthiotransferase"/>
    <property type="match status" value="1"/>
</dbReference>
<dbReference type="InterPro" id="IPR038135">
    <property type="entry name" value="Methylthiotransferase_N_sf"/>
</dbReference>
<evidence type="ECO:0000256" key="14">
    <source>
        <dbReference type="ARBA" id="ARBA00061574"/>
    </source>
</evidence>
<evidence type="ECO:0000256" key="15">
    <source>
        <dbReference type="ARBA" id="ARBA00069898"/>
    </source>
</evidence>
<evidence type="ECO:0000256" key="9">
    <source>
        <dbReference type="ARBA" id="ARBA00022723"/>
    </source>
</evidence>
<accession>A0A2S6I296</accession>
<keyword evidence="11" id="KW-0411">Iron-sulfur</keyword>
<evidence type="ECO:0000256" key="8">
    <source>
        <dbReference type="ARBA" id="ARBA00022694"/>
    </source>
</evidence>
<dbReference type="GO" id="GO:0035597">
    <property type="term" value="F:tRNA-2-methylthio-N(6)-dimethylallyladenosine(37) synthase activity"/>
    <property type="evidence" value="ECO:0007669"/>
    <property type="project" value="TreeGrafter"/>
</dbReference>
<dbReference type="NCBIfam" id="TIGR01579">
    <property type="entry name" value="MiaB-like-C"/>
    <property type="match status" value="1"/>
</dbReference>
<dbReference type="FunFam" id="3.80.30.20:FF:000001">
    <property type="entry name" value="tRNA-2-methylthio-N(6)-dimethylallyladenosine synthase 2"/>
    <property type="match status" value="1"/>
</dbReference>
<dbReference type="InterPro" id="IPR006467">
    <property type="entry name" value="MiaB-like_bact"/>
</dbReference>
<dbReference type="PANTHER" id="PTHR43020:SF2">
    <property type="entry name" value="MITOCHONDRIAL TRNA METHYLTHIOTRANSFERASE CDK5RAP1"/>
    <property type="match status" value="1"/>
</dbReference>
<comment type="similarity">
    <text evidence="14">Belongs to the methylthiotransferase family. MtaB subfamily.</text>
</comment>
<evidence type="ECO:0000256" key="13">
    <source>
        <dbReference type="ARBA" id="ARBA00051661"/>
    </source>
</evidence>
<evidence type="ECO:0000256" key="6">
    <source>
        <dbReference type="ARBA" id="ARBA00022679"/>
    </source>
</evidence>
<comment type="function">
    <text evidence="2">Catalyzes the methylthiolation of N6-threonylcarbamoyladenosine (t(6)A), leading to the formation of 2-methylthio-N6-threonylcarbamoyladenosine (ms(2)t(6)A) at position 37 in tRNAs that read codons beginning with adenine.</text>
</comment>
<evidence type="ECO:0000256" key="1">
    <source>
        <dbReference type="ARBA" id="ARBA00001966"/>
    </source>
</evidence>
<dbReference type="InterPro" id="IPR058240">
    <property type="entry name" value="rSAM_sf"/>
</dbReference>
<keyword evidence="6 18" id="KW-0808">Transferase</keyword>
<dbReference type="SFLD" id="SFLDS00029">
    <property type="entry name" value="Radical_SAM"/>
    <property type="match status" value="1"/>
</dbReference>
<keyword evidence="4" id="KW-0004">4Fe-4S</keyword>
<evidence type="ECO:0000256" key="10">
    <source>
        <dbReference type="ARBA" id="ARBA00023004"/>
    </source>
</evidence>
<comment type="caution">
    <text evidence="18">The sequence shown here is derived from an EMBL/GenBank/DDBJ whole genome shotgun (WGS) entry which is preliminary data.</text>
</comment>
<organism evidence="18 19">
    <name type="scientific">Neolewinella xylanilytica</name>
    <dbReference type="NCBI Taxonomy" id="1514080"/>
    <lineage>
        <taxon>Bacteria</taxon>
        <taxon>Pseudomonadati</taxon>
        <taxon>Bacteroidota</taxon>
        <taxon>Saprospiria</taxon>
        <taxon>Saprospirales</taxon>
        <taxon>Lewinellaceae</taxon>
        <taxon>Neolewinella</taxon>
    </lineage>
</organism>
<dbReference type="Gene3D" id="3.40.50.12160">
    <property type="entry name" value="Methylthiotransferase, N-terminal domain"/>
    <property type="match status" value="1"/>
</dbReference>
<dbReference type="PROSITE" id="PS01278">
    <property type="entry name" value="MTTASE_RADICAL"/>
    <property type="match status" value="1"/>
</dbReference>
<feature type="domain" description="Radical SAM core" evidence="17">
    <location>
        <begin position="141"/>
        <end position="382"/>
    </location>
</feature>
<dbReference type="GO" id="GO:0005829">
    <property type="term" value="C:cytosol"/>
    <property type="evidence" value="ECO:0007669"/>
    <property type="project" value="TreeGrafter"/>
</dbReference>
<dbReference type="Proteomes" id="UP000237662">
    <property type="component" value="Unassembled WGS sequence"/>
</dbReference>
<dbReference type="GO" id="GO:0051539">
    <property type="term" value="F:4 iron, 4 sulfur cluster binding"/>
    <property type="evidence" value="ECO:0007669"/>
    <property type="project" value="UniProtKB-KW"/>
</dbReference>
<evidence type="ECO:0000256" key="4">
    <source>
        <dbReference type="ARBA" id="ARBA00022485"/>
    </source>
</evidence>
<name>A0A2S6I296_9BACT</name>
<evidence type="ECO:0000256" key="11">
    <source>
        <dbReference type="ARBA" id="ARBA00023014"/>
    </source>
</evidence>
<keyword evidence="19" id="KW-1185">Reference proteome</keyword>
<dbReference type="PROSITE" id="PS51918">
    <property type="entry name" value="RADICAL_SAM"/>
    <property type="match status" value="1"/>
</dbReference>
<dbReference type="NCBIfam" id="TIGR00089">
    <property type="entry name" value="MiaB/RimO family radical SAM methylthiotransferase"/>
    <property type="match status" value="1"/>
</dbReference>
<dbReference type="Pfam" id="PF04055">
    <property type="entry name" value="Radical_SAM"/>
    <property type="match status" value="1"/>
</dbReference>
<dbReference type="InterPro" id="IPR007197">
    <property type="entry name" value="rSAM"/>
</dbReference>
<evidence type="ECO:0000259" key="17">
    <source>
        <dbReference type="PROSITE" id="PS51918"/>
    </source>
</evidence>
<keyword evidence="5" id="KW-0963">Cytoplasm</keyword>
<dbReference type="FunFam" id="3.40.50.12160:FF:000004">
    <property type="entry name" value="Threonylcarbamoyladenosine tRNA methylthiotransferase MtaB"/>
    <property type="match status" value="1"/>
</dbReference>
<protein>
    <recommendedName>
        <fullName evidence="15">Threonylcarbamoyladenosine tRNA methylthiotransferase MtaB</fullName>
        <ecNumber evidence="3">2.8.4.5</ecNumber>
    </recommendedName>
    <alternativeName>
        <fullName evidence="12">tRNA-t(6)A37 methylthiotransferase</fullName>
    </alternativeName>
</protein>